<keyword evidence="1 2" id="KW-0378">Hydrolase</keyword>
<feature type="signal peptide" evidence="4">
    <location>
        <begin position="1"/>
        <end position="20"/>
    </location>
</feature>
<evidence type="ECO:0000313" key="6">
    <source>
        <dbReference type="EMBL" id="KAF4719115.1"/>
    </source>
</evidence>
<keyword evidence="2" id="KW-0233">DNA recombination</keyword>
<dbReference type="EC" id="3.1.22.-" evidence="2"/>
<comment type="cofactor">
    <cofactor evidence="2">
        <name>Mg(2+)</name>
        <dbReference type="ChEBI" id="CHEBI:18420"/>
    </cofactor>
</comment>
<dbReference type="SUPFAM" id="SSF52980">
    <property type="entry name" value="Restriction endonuclease-like"/>
    <property type="match status" value="1"/>
</dbReference>
<dbReference type="InterPro" id="IPR011335">
    <property type="entry name" value="Restrct_endonuc-II-like"/>
</dbReference>
<keyword evidence="2" id="KW-0460">Magnesium</keyword>
<organism evidence="6 7">
    <name type="scientific">Perkinsus olseni</name>
    <name type="common">Perkinsus atlanticus</name>
    <dbReference type="NCBI Taxonomy" id="32597"/>
    <lineage>
        <taxon>Eukaryota</taxon>
        <taxon>Sar</taxon>
        <taxon>Alveolata</taxon>
        <taxon>Perkinsozoa</taxon>
        <taxon>Perkinsea</taxon>
        <taxon>Perkinsida</taxon>
        <taxon>Perkinsidae</taxon>
        <taxon>Perkinsus</taxon>
    </lineage>
</organism>
<dbReference type="GO" id="GO:0031573">
    <property type="term" value="P:mitotic intra-S DNA damage checkpoint signaling"/>
    <property type="evidence" value="ECO:0007669"/>
    <property type="project" value="TreeGrafter"/>
</dbReference>
<comment type="function">
    <text evidence="2">Interacts with EME1 to form a DNA structure-specific endonuclease with substrate preference for branched DNA structures with a 5'-end at the branch nick. Typical substrates include 3'-flap structures, D-loops, replication forks and nicked Holliday junctions. May be required in mitosis for the processing of stalled or collapsed replication fork intermediates. May be required in meiosis for the repair of meiosis-specific double strand breaks subsequent to single-end invasion (SEI).</text>
</comment>
<evidence type="ECO:0000313" key="7">
    <source>
        <dbReference type="Proteomes" id="UP000574390"/>
    </source>
</evidence>
<dbReference type="SMART" id="SM00891">
    <property type="entry name" value="ERCC4"/>
    <property type="match status" value="1"/>
</dbReference>
<keyword evidence="2" id="KW-0540">Nuclease</keyword>
<dbReference type="GO" id="GO:0048476">
    <property type="term" value="C:Holliday junction resolvase complex"/>
    <property type="evidence" value="ECO:0007669"/>
    <property type="project" value="UniProtKB-UniRule"/>
</dbReference>
<evidence type="ECO:0000256" key="4">
    <source>
        <dbReference type="SAM" id="SignalP"/>
    </source>
</evidence>
<keyword evidence="2" id="KW-0539">Nucleus</keyword>
<feature type="domain" description="ERCC4" evidence="5">
    <location>
        <begin position="777"/>
        <end position="869"/>
    </location>
</feature>
<evidence type="ECO:0000256" key="2">
    <source>
        <dbReference type="RuleBase" id="RU369042"/>
    </source>
</evidence>
<evidence type="ECO:0000256" key="1">
    <source>
        <dbReference type="ARBA" id="ARBA00022801"/>
    </source>
</evidence>
<dbReference type="CDD" id="cd20074">
    <property type="entry name" value="XPF_nuclease_Mus81"/>
    <property type="match status" value="1"/>
</dbReference>
<name>A0A7J6RET3_PEROL</name>
<accession>A0A7J6RET3</accession>
<comment type="subcellular location">
    <subcellularLocation>
        <location evidence="2">Nucleus</location>
    </subcellularLocation>
</comment>
<keyword evidence="2" id="KW-0479">Metal-binding</keyword>
<keyword evidence="2" id="KW-0227">DNA damage</keyword>
<feature type="compositionally biased region" description="Low complexity" evidence="3">
    <location>
        <begin position="127"/>
        <end position="137"/>
    </location>
</feature>
<dbReference type="Gene3D" id="3.40.50.10130">
    <property type="match status" value="1"/>
</dbReference>
<dbReference type="GO" id="GO:0048257">
    <property type="term" value="F:3'-flap endonuclease activity"/>
    <property type="evidence" value="ECO:0007669"/>
    <property type="project" value="TreeGrafter"/>
</dbReference>
<dbReference type="InterPro" id="IPR033309">
    <property type="entry name" value="Mus81"/>
</dbReference>
<dbReference type="GO" id="GO:0006308">
    <property type="term" value="P:DNA catabolic process"/>
    <property type="evidence" value="ECO:0007669"/>
    <property type="project" value="UniProtKB-UniRule"/>
</dbReference>
<gene>
    <name evidence="6" type="primary">MUS81_1</name>
    <name evidence="6" type="ORF">FOZ62_014543</name>
</gene>
<dbReference type="GO" id="GO:0000712">
    <property type="term" value="P:resolution of meiotic recombination intermediates"/>
    <property type="evidence" value="ECO:0007669"/>
    <property type="project" value="TreeGrafter"/>
</dbReference>
<dbReference type="InterPro" id="IPR036388">
    <property type="entry name" value="WH-like_DNA-bd_sf"/>
</dbReference>
<dbReference type="EMBL" id="JABANM010022724">
    <property type="protein sequence ID" value="KAF4719115.1"/>
    <property type="molecule type" value="Genomic_DNA"/>
</dbReference>
<evidence type="ECO:0000259" key="5">
    <source>
        <dbReference type="SMART" id="SM00891"/>
    </source>
</evidence>
<dbReference type="InterPro" id="IPR047416">
    <property type="entry name" value="XPF_nuclease_Mus81"/>
</dbReference>
<proteinExistence type="inferred from homology"/>
<dbReference type="GO" id="GO:0046872">
    <property type="term" value="F:metal ion binding"/>
    <property type="evidence" value="ECO:0007669"/>
    <property type="project" value="UniProtKB-UniRule"/>
</dbReference>
<dbReference type="GO" id="GO:0005634">
    <property type="term" value="C:nucleus"/>
    <property type="evidence" value="ECO:0007669"/>
    <property type="project" value="UniProtKB-SubCell"/>
</dbReference>
<evidence type="ECO:0000256" key="3">
    <source>
        <dbReference type="SAM" id="MobiDB-lite"/>
    </source>
</evidence>
<reference evidence="6 7" key="1">
    <citation type="submission" date="2020-04" db="EMBL/GenBank/DDBJ databases">
        <title>Perkinsus olseni comparative genomics.</title>
        <authorList>
            <person name="Bogema D.R."/>
        </authorList>
    </citation>
    <scope>NUCLEOTIDE SEQUENCE [LARGE SCALE GENOMIC DNA]</scope>
    <source>
        <strain evidence="6">ATCC PRA-205</strain>
    </source>
</reference>
<dbReference type="GO" id="GO:0003677">
    <property type="term" value="F:DNA binding"/>
    <property type="evidence" value="ECO:0007669"/>
    <property type="project" value="UniProtKB-UniRule"/>
</dbReference>
<dbReference type="Pfam" id="PF02732">
    <property type="entry name" value="ERCC4"/>
    <property type="match status" value="1"/>
</dbReference>
<keyword evidence="2" id="KW-0234">DNA repair</keyword>
<dbReference type="PANTHER" id="PTHR13451">
    <property type="entry name" value="CLASS II CROSSOVER JUNCTION ENDONUCLEASE MUS81"/>
    <property type="match status" value="1"/>
</dbReference>
<dbReference type="GO" id="GO:0000727">
    <property type="term" value="P:double-strand break repair via break-induced replication"/>
    <property type="evidence" value="ECO:0007669"/>
    <property type="project" value="UniProtKB-UniRule"/>
</dbReference>
<sequence>MRQLKLVGRFLLWAATSARSDNSDEALNEAPEYGTSEIIYGDYQITGRASGEKKTAEAIGGATEDLEEMRYQSGGHVQDEELAWYQAELERAEKLYRTAGDLVESVQELLQLIDEKATGEENHSPLDPRTSPSSSSPDVVAGRECSSPEDRLVAALPRTVEECERFFNEDPAFVPGKTLFIHHDAIETKREKAIRLCQAGLRGMAIDGDYRVYMNYHINRGIAVASAASMGADRADSQEHTLVWTFDMPEAPLDEDGQAELVIELKLLRSGRPSADHFPTIISIAETFGHIARDPTSRRSPNWSPQSLLDFFDPHLDVLRLAFSDKHGQNVGVANSLSDMPSVVRRAIHRLFGSQHPVVLRPAGRPAGLIGGEFFFGVLEMDAHQVDDSDGNFVKMALLVYGRESHVVEMNFFQQQDACSAQNVHLDSLPDYKTTAESLASLVRRRYITTESAAEASYTGSCSVSYQAIFVITLFIFSIITAITTPQAFIETVVEPLVLAHAILAPGPLMRTPQSASCRACSVDEAEQLDGVGSTFAQVFVQLLTEKEASDSPRRSSLTWRDTLKNRAEKFQRSAPTAAFAVPEDGEVVTTAPKQRQREYRPATGSIQWCILLSLQLSQNGLTAESLGTLNRKQLSACCSSIQDVVRSFSSVDREVSASPASLTVSTASLRSLEKRGLISVLEAPNEKEYCLTQAGEVLGQRILASVEFPLAALSSIQCSTTGSESTQTRKRRRLSYTGAPVPENELAQYRYAGSQPLAILVEPQPSPAIPGPWEAVLLVDVRESALMKELSALGIRAEARSLPITDFLWLMRRSTDGKEVVLGVGGERKTWQDLSASIIDGRYDEQKYRLASKAIALRRIFYLLEGDVERSHGHARTLPSATLRTALCHTRIIGGFGVVNTPSVRHSAKLLAAMHNVIARQKPVDEDKSTTYDAFASSCAKTVGATVRDLTGAMLRQVPGCGAEATKALLEITEKRMDNVTMKSISSLLQSMDDVSLIQAAKAASSSNRSPITQKLLDRLRVVFISG</sequence>
<comment type="similarity">
    <text evidence="2">Belongs to the XPF family.</text>
</comment>
<feature type="chain" id="PRO_5029562817" description="Crossover junction endonuclease MUS81" evidence="4">
    <location>
        <begin position="21"/>
        <end position="1028"/>
    </location>
</feature>
<comment type="subunit">
    <text evidence="2">Interacts with EME1.</text>
</comment>
<feature type="region of interest" description="Disordered" evidence="3">
    <location>
        <begin position="118"/>
        <end position="146"/>
    </location>
</feature>
<keyword evidence="2 6" id="KW-0255">Endonuclease</keyword>
<dbReference type="PANTHER" id="PTHR13451:SF0">
    <property type="entry name" value="CROSSOVER JUNCTION ENDONUCLEASE MUS81"/>
    <property type="match status" value="1"/>
</dbReference>
<dbReference type="Proteomes" id="UP000574390">
    <property type="component" value="Unassembled WGS sequence"/>
</dbReference>
<keyword evidence="4" id="KW-0732">Signal</keyword>
<comment type="caution">
    <text evidence="6">The sequence shown here is derived from an EMBL/GenBank/DDBJ whole genome shotgun (WGS) entry which is preliminary data.</text>
</comment>
<dbReference type="AlphaFoldDB" id="A0A7J6RET3"/>
<dbReference type="Gene3D" id="1.10.10.10">
    <property type="entry name" value="Winged helix-like DNA-binding domain superfamily/Winged helix DNA-binding domain"/>
    <property type="match status" value="1"/>
</dbReference>
<dbReference type="GO" id="GO:0008821">
    <property type="term" value="F:crossover junction DNA endonuclease activity"/>
    <property type="evidence" value="ECO:0007669"/>
    <property type="project" value="UniProtKB-UniRule"/>
</dbReference>
<protein>
    <recommendedName>
        <fullName evidence="2">Crossover junction endonuclease MUS81</fullName>
        <ecNumber evidence="2">3.1.22.-</ecNumber>
    </recommendedName>
</protein>
<dbReference type="InterPro" id="IPR006166">
    <property type="entry name" value="ERCC4_domain"/>
</dbReference>